<dbReference type="SUPFAM" id="SSF51206">
    <property type="entry name" value="cAMP-binding domain-like"/>
    <property type="match status" value="1"/>
</dbReference>
<reference evidence="6 7" key="1">
    <citation type="submission" date="2020-08" db="EMBL/GenBank/DDBJ databases">
        <authorList>
            <person name="Liu C."/>
            <person name="Sun Q."/>
        </authorList>
    </citation>
    <scope>NUCLEOTIDE SEQUENCE [LARGE SCALE GENOMIC DNA]</scope>
    <source>
        <strain evidence="6 7">NSJ-61</strain>
    </source>
</reference>
<accession>A0A7G9GSL6</accession>
<dbReference type="PANTHER" id="PTHR24567">
    <property type="entry name" value="CRP FAMILY TRANSCRIPTIONAL REGULATORY PROTEIN"/>
    <property type="match status" value="1"/>
</dbReference>
<dbReference type="InterPro" id="IPR000595">
    <property type="entry name" value="cNMP-bd_dom"/>
</dbReference>
<dbReference type="InterPro" id="IPR018490">
    <property type="entry name" value="cNMP-bd_dom_sf"/>
</dbReference>
<dbReference type="SUPFAM" id="SSF46785">
    <property type="entry name" value="Winged helix' DNA-binding domain"/>
    <property type="match status" value="1"/>
</dbReference>
<dbReference type="KEGG" id="ehn:H9Q80_07630"/>
<dbReference type="AlphaFoldDB" id="A0A7G9GSL6"/>
<name>A0A7G9GSL6_9FIRM</name>
<gene>
    <name evidence="6" type="ORF">H9Q80_07630</name>
</gene>
<keyword evidence="3" id="KW-0804">Transcription</keyword>
<dbReference type="CDD" id="cd00038">
    <property type="entry name" value="CAP_ED"/>
    <property type="match status" value="1"/>
</dbReference>
<dbReference type="InterPro" id="IPR036390">
    <property type="entry name" value="WH_DNA-bd_sf"/>
</dbReference>
<evidence type="ECO:0000256" key="3">
    <source>
        <dbReference type="ARBA" id="ARBA00023163"/>
    </source>
</evidence>
<dbReference type="InterPro" id="IPR050397">
    <property type="entry name" value="Env_Response_Regulators"/>
</dbReference>
<dbReference type="PROSITE" id="PS51063">
    <property type="entry name" value="HTH_CRP_2"/>
    <property type="match status" value="1"/>
</dbReference>
<dbReference type="InterPro" id="IPR012318">
    <property type="entry name" value="HTH_CRP"/>
</dbReference>
<feature type="domain" description="Cyclic nucleotide-binding" evidence="4">
    <location>
        <begin position="11"/>
        <end position="107"/>
    </location>
</feature>
<dbReference type="GO" id="GO:0005829">
    <property type="term" value="C:cytosol"/>
    <property type="evidence" value="ECO:0007669"/>
    <property type="project" value="TreeGrafter"/>
</dbReference>
<proteinExistence type="predicted"/>
<feature type="domain" description="HTH crp-type" evidence="5">
    <location>
        <begin position="150"/>
        <end position="217"/>
    </location>
</feature>
<dbReference type="Pfam" id="PF13545">
    <property type="entry name" value="HTH_Crp_2"/>
    <property type="match status" value="1"/>
</dbReference>
<dbReference type="InterPro" id="IPR014710">
    <property type="entry name" value="RmlC-like_jellyroll"/>
</dbReference>
<evidence type="ECO:0000259" key="5">
    <source>
        <dbReference type="PROSITE" id="PS51063"/>
    </source>
</evidence>
<dbReference type="EMBL" id="CP060636">
    <property type="protein sequence ID" value="QNM13798.1"/>
    <property type="molecule type" value="Genomic_DNA"/>
</dbReference>
<evidence type="ECO:0000256" key="1">
    <source>
        <dbReference type="ARBA" id="ARBA00023015"/>
    </source>
</evidence>
<dbReference type="PROSITE" id="PS50042">
    <property type="entry name" value="CNMP_BINDING_3"/>
    <property type="match status" value="1"/>
</dbReference>
<evidence type="ECO:0000313" key="6">
    <source>
        <dbReference type="EMBL" id="QNM13798.1"/>
    </source>
</evidence>
<keyword evidence="1" id="KW-0805">Transcription regulation</keyword>
<dbReference type="GO" id="GO:0003677">
    <property type="term" value="F:DNA binding"/>
    <property type="evidence" value="ECO:0007669"/>
    <property type="project" value="UniProtKB-KW"/>
</dbReference>
<dbReference type="PANTHER" id="PTHR24567:SF58">
    <property type="entry name" value="CYCLIC AMP-BINDING REGULATORY PROTEIN"/>
    <property type="match status" value="1"/>
</dbReference>
<protein>
    <submittedName>
        <fullName evidence="6">Crp/Fnr family transcriptional regulator</fullName>
    </submittedName>
</protein>
<dbReference type="Proteomes" id="UP000515856">
    <property type="component" value="Chromosome"/>
</dbReference>
<dbReference type="RefSeq" id="WP_158552172.1">
    <property type="nucleotide sequence ID" value="NZ_CP060636.1"/>
</dbReference>
<dbReference type="Gene3D" id="2.60.120.10">
    <property type="entry name" value="Jelly Rolls"/>
    <property type="match status" value="1"/>
</dbReference>
<sequence length="217" mass="25468">MNDQLRKSCRLFQGIDTSIFTQLLNDAQAFEKTYKEGSYLYTYGDELNHIGIVLDGVVQIIKRDYLGNITILGHFSTYDLFGESFAFSSQKLQVDIYAEQDCHILWLPIKQLLALPQKSDEYQIILKNLMMILSNKNLYLTRRIDVISQRSTKEKLLTYLYQQKQLQQQNIITIPLNRQQLADYLCVDRSALSYVLSQMKKEGILDYQKNQFHLLQY</sequence>
<evidence type="ECO:0000259" key="4">
    <source>
        <dbReference type="PROSITE" id="PS50042"/>
    </source>
</evidence>
<dbReference type="Pfam" id="PF00027">
    <property type="entry name" value="cNMP_binding"/>
    <property type="match status" value="1"/>
</dbReference>
<evidence type="ECO:0000256" key="2">
    <source>
        <dbReference type="ARBA" id="ARBA00023125"/>
    </source>
</evidence>
<keyword evidence="7" id="KW-1185">Reference proteome</keyword>
<evidence type="ECO:0000313" key="7">
    <source>
        <dbReference type="Proteomes" id="UP000515856"/>
    </source>
</evidence>
<dbReference type="GO" id="GO:0003700">
    <property type="term" value="F:DNA-binding transcription factor activity"/>
    <property type="evidence" value="ECO:0007669"/>
    <property type="project" value="TreeGrafter"/>
</dbReference>
<keyword evidence="2" id="KW-0238">DNA-binding</keyword>
<organism evidence="6 7">
    <name type="scientific">[Eubacterium] hominis</name>
    <dbReference type="NCBI Taxonomy" id="2764325"/>
    <lineage>
        <taxon>Bacteria</taxon>
        <taxon>Bacillati</taxon>
        <taxon>Bacillota</taxon>
        <taxon>Erysipelotrichia</taxon>
        <taxon>Erysipelotrichales</taxon>
        <taxon>Erysipelotrichaceae</taxon>
        <taxon>Amedibacillus</taxon>
    </lineage>
</organism>